<organism evidence="1">
    <name type="scientific">marine sediment metagenome</name>
    <dbReference type="NCBI Taxonomy" id="412755"/>
    <lineage>
        <taxon>unclassified sequences</taxon>
        <taxon>metagenomes</taxon>
        <taxon>ecological metagenomes</taxon>
    </lineage>
</organism>
<accession>X0Z9F4</accession>
<evidence type="ECO:0000313" key="1">
    <source>
        <dbReference type="EMBL" id="GAG65955.1"/>
    </source>
</evidence>
<comment type="caution">
    <text evidence="1">The sequence shown here is derived from an EMBL/GenBank/DDBJ whole genome shotgun (WGS) entry which is preliminary data.</text>
</comment>
<gene>
    <name evidence="1" type="ORF">S01H4_17944</name>
</gene>
<dbReference type="EMBL" id="BART01007932">
    <property type="protein sequence ID" value="GAG65955.1"/>
    <property type="molecule type" value="Genomic_DNA"/>
</dbReference>
<proteinExistence type="predicted"/>
<sequence length="68" mass="8126">AFWLSDAKETFWCYRSIGTLLKKLRQGAWPGLWLPRLLEEKEDPTPIFDELQNFMVELTRWTAGHDSW</sequence>
<protein>
    <submittedName>
        <fullName evidence="1">Uncharacterized protein</fullName>
    </submittedName>
</protein>
<dbReference type="AlphaFoldDB" id="X0Z9F4"/>
<reference evidence="1" key="1">
    <citation type="journal article" date="2014" name="Front. Microbiol.">
        <title>High frequency of phylogenetically diverse reductive dehalogenase-homologous genes in deep subseafloor sedimentary metagenomes.</title>
        <authorList>
            <person name="Kawai M."/>
            <person name="Futagami T."/>
            <person name="Toyoda A."/>
            <person name="Takaki Y."/>
            <person name="Nishi S."/>
            <person name="Hori S."/>
            <person name="Arai W."/>
            <person name="Tsubouchi T."/>
            <person name="Morono Y."/>
            <person name="Uchiyama I."/>
            <person name="Ito T."/>
            <person name="Fujiyama A."/>
            <person name="Inagaki F."/>
            <person name="Takami H."/>
        </authorList>
    </citation>
    <scope>NUCLEOTIDE SEQUENCE</scope>
    <source>
        <strain evidence="1">Expedition CK06-06</strain>
    </source>
</reference>
<name>X0Z9F4_9ZZZZ</name>
<feature type="non-terminal residue" evidence="1">
    <location>
        <position position="1"/>
    </location>
</feature>